<evidence type="ECO:0000256" key="8">
    <source>
        <dbReference type="ARBA" id="ARBA00040505"/>
    </source>
</evidence>
<comment type="catalytic activity">
    <reaction evidence="5">
        <text>(5R)-5-hydroxy-L-lysine + GTP = (5R)-5-phosphooxy-L-lysine + GDP + H(+)</text>
        <dbReference type="Rhea" id="RHEA:19049"/>
        <dbReference type="ChEBI" id="CHEBI:15378"/>
        <dbReference type="ChEBI" id="CHEBI:37565"/>
        <dbReference type="ChEBI" id="CHEBI:57882"/>
        <dbReference type="ChEBI" id="CHEBI:58189"/>
        <dbReference type="ChEBI" id="CHEBI:58357"/>
        <dbReference type="EC" id="2.7.1.81"/>
    </reaction>
</comment>
<dbReference type="InterPro" id="IPR050249">
    <property type="entry name" value="Pseudomonas-type_ThrB"/>
</dbReference>
<keyword evidence="11" id="KW-1185">Reference proteome</keyword>
<evidence type="ECO:0000256" key="6">
    <source>
        <dbReference type="ARBA" id="ARBA00037368"/>
    </source>
</evidence>
<keyword evidence="2" id="KW-0963">Cytoplasm</keyword>
<evidence type="ECO:0000313" key="11">
    <source>
        <dbReference type="Proteomes" id="UP000253529"/>
    </source>
</evidence>
<feature type="domain" description="Aminoglycoside phosphotransferase" evidence="9">
    <location>
        <begin position="39"/>
        <end position="260"/>
    </location>
</feature>
<dbReference type="InterPro" id="IPR002575">
    <property type="entry name" value="Aminoglycoside_PTrfase"/>
</dbReference>
<dbReference type="GO" id="GO:0047992">
    <property type="term" value="F:hydroxylysine kinase activity"/>
    <property type="evidence" value="ECO:0007669"/>
    <property type="project" value="UniProtKB-EC"/>
</dbReference>
<accession>A0A366F6V6</accession>
<dbReference type="PANTHER" id="PTHR21064:SF1">
    <property type="entry name" value="HYDROXYLYSINE KINASE"/>
    <property type="match status" value="1"/>
</dbReference>
<evidence type="ECO:0000256" key="1">
    <source>
        <dbReference type="ARBA" id="ARBA00004496"/>
    </source>
</evidence>
<evidence type="ECO:0000256" key="4">
    <source>
        <dbReference type="ARBA" id="ARBA00022777"/>
    </source>
</evidence>
<name>A0A366F6V6_9HYPH</name>
<evidence type="ECO:0000313" key="10">
    <source>
        <dbReference type="EMBL" id="RBP09876.1"/>
    </source>
</evidence>
<protein>
    <recommendedName>
        <fullName evidence="8">Hydroxylysine kinase</fullName>
        <ecNumber evidence="7">2.7.1.81</ecNumber>
    </recommendedName>
</protein>
<dbReference type="EMBL" id="QNRK01000020">
    <property type="protein sequence ID" value="RBP09876.1"/>
    <property type="molecule type" value="Genomic_DNA"/>
</dbReference>
<dbReference type="SUPFAM" id="SSF56112">
    <property type="entry name" value="Protein kinase-like (PK-like)"/>
    <property type="match status" value="1"/>
</dbReference>
<keyword evidence="4 10" id="KW-0418">Kinase</keyword>
<reference evidence="10 11" key="1">
    <citation type="submission" date="2018-06" db="EMBL/GenBank/DDBJ databases">
        <title>Genomic Encyclopedia of Type Strains, Phase IV (KMG-IV): sequencing the most valuable type-strain genomes for metagenomic binning, comparative biology and taxonomic classification.</title>
        <authorList>
            <person name="Goeker M."/>
        </authorList>
    </citation>
    <scope>NUCLEOTIDE SEQUENCE [LARGE SCALE GENOMIC DNA]</scope>
    <source>
        <strain evidence="10 11">DSM 24875</strain>
    </source>
</reference>
<dbReference type="AlphaFoldDB" id="A0A366F6V6"/>
<evidence type="ECO:0000256" key="3">
    <source>
        <dbReference type="ARBA" id="ARBA00022679"/>
    </source>
</evidence>
<evidence type="ECO:0000256" key="5">
    <source>
        <dbReference type="ARBA" id="ARBA00036820"/>
    </source>
</evidence>
<comment type="function">
    <text evidence="6">Catalyzes the GTP-dependent phosphorylation of 5-hydroxy-L-lysine.</text>
</comment>
<evidence type="ECO:0000256" key="2">
    <source>
        <dbReference type="ARBA" id="ARBA00022490"/>
    </source>
</evidence>
<evidence type="ECO:0000256" key="7">
    <source>
        <dbReference type="ARBA" id="ARBA00038873"/>
    </source>
</evidence>
<dbReference type="GO" id="GO:0005737">
    <property type="term" value="C:cytoplasm"/>
    <property type="evidence" value="ECO:0007669"/>
    <property type="project" value="UniProtKB-SubCell"/>
</dbReference>
<dbReference type="PANTHER" id="PTHR21064">
    <property type="entry name" value="AMINOGLYCOSIDE PHOSPHOTRANSFERASE DOMAIN-CONTAINING PROTEIN-RELATED"/>
    <property type="match status" value="1"/>
</dbReference>
<keyword evidence="3" id="KW-0808">Transferase</keyword>
<proteinExistence type="predicted"/>
<sequence>MSRTDAILATILSTPSPRVSESEAVDIAREHFGLETSAKRLASERDEMFRLRDATGVDSVLKITNPAESPDITNLQTAALLWIAGADPHLPVPRVCKTLGGATAVRVAIGESAPRTVRLLSFLQGRSLHETPRTRDQRRELGSTLARLGLALANFRHPSADYELAWDIKHAHRLEPLLASVRGREKFALAQTALHRFEAAVRPRLPGLRTQVVHNDFSTHNVLVDPTDPDRVAGVIDFGDLVRTQLVNDVAIGAAHHLSASADALEGPRDFIDAYQSVIPLSPDEFELLPDLIATRFLVTVLVTGWRAERYPENRDYILKNNALAWDGLDRLSHMSSETARQRFCAN</sequence>
<dbReference type="EC" id="2.7.1.81" evidence="7"/>
<comment type="caution">
    <text evidence="10">The sequence shown here is derived from an EMBL/GenBank/DDBJ whole genome shotgun (WGS) entry which is preliminary data.</text>
</comment>
<dbReference type="RefSeq" id="WP_170153266.1">
    <property type="nucleotide sequence ID" value="NZ_QNRK01000020.1"/>
</dbReference>
<dbReference type="Proteomes" id="UP000253529">
    <property type="component" value="Unassembled WGS sequence"/>
</dbReference>
<dbReference type="Pfam" id="PF01636">
    <property type="entry name" value="APH"/>
    <property type="match status" value="1"/>
</dbReference>
<dbReference type="Gene3D" id="3.90.1200.10">
    <property type="match status" value="1"/>
</dbReference>
<dbReference type="InterPro" id="IPR011009">
    <property type="entry name" value="Kinase-like_dom_sf"/>
</dbReference>
<organism evidence="10 11">
    <name type="scientific">Roseiarcus fermentans</name>
    <dbReference type="NCBI Taxonomy" id="1473586"/>
    <lineage>
        <taxon>Bacteria</taxon>
        <taxon>Pseudomonadati</taxon>
        <taxon>Pseudomonadota</taxon>
        <taxon>Alphaproteobacteria</taxon>
        <taxon>Hyphomicrobiales</taxon>
        <taxon>Roseiarcaceae</taxon>
        <taxon>Roseiarcus</taxon>
    </lineage>
</organism>
<gene>
    <name evidence="10" type="ORF">DFR50_12076</name>
</gene>
<comment type="subcellular location">
    <subcellularLocation>
        <location evidence="1">Cytoplasm</location>
    </subcellularLocation>
</comment>
<evidence type="ECO:0000259" key="9">
    <source>
        <dbReference type="Pfam" id="PF01636"/>
    </source>
</evidence>